<reference evidence="2" key="1">
    <citation type="submission" date="2021-01" db="EMBL/GenBank/DDBJ databases">
        <title>Enterococcus.</title>
        <authorList>
            <person name="Du X."/>
            <person name="Wang N."/>
        </authorList>
    </citation>
    <scope>NUCLEOTIDE SEQUENCE [LARGE SCALE GENOMIC DNA]</scope>
    <source>
        <strain evidence="2">T90-2</strain>
    </source>
</reference>
<sequence>MSGSFKQETGETPLKYRKKKEQSIKKQRPREVVVFTPFALAVANATSAKGALYLSCDKVILLNMNW</sequence>
<gene>
    <name evidence="2" type="ORF">JG559_11220</name>
</gene>
<name>A0A974NZ39_ENTFL</name>
<protein>
    <submittedName>
        <fullName evidence="2">Uncharacterized protein</fullName>
    </submittedName>
</protein>
<organism evidence="2">
    <name type="scientific">Enterococcus faecalis</name>
    <name type="common">Streptococcus faecalis</name>
    <dbReference type="NCBI Taxonomy" id="1351"/>
    <lineage>
        <taxon>Bacteria</taxon>
        <taxon>Bacillati</taxon>
        <taxon>Bacillota</taxon>
        <taxon>Bacilli</taxon>
        <taxon>Lactobacillales</taxon>
        <taxon>Enterococcaceae</taxon>
        <taxon>Enterococcus</taxon>
    </lineage>
</organism>
<accession>A0A974NZ39</accession>
<dbReference type="AlphaFoldDB" id="A0A974NZ39"/>
<dbReference type="EMBL" id="CP068242">
    <property type="protein sequence ID" value="QQV79546.1"/>
    <property type="molecule type" value="Genomic_DNA"/>
</dbReference>
<feature type="region of interest" description="Disordered" evidence="1">
    <location>
        <begin position="1"/>
        <end position="23"/>
    </location>
</feature>
<evidence type="ECO:0000313" key="2">
    <source>
        <dbReference type="EMBL" id="QQV79546.1"/>
    </source>
</evidence>
<proteinExistence type="predicted"/>
<evidence type="ECO:0000256" key="1">
    <source>
        <dbReference type="SAM" id="MobiDB-lite"/>
    </source>
</evidence>